<dbReference type="AlphaFoldDB" id="A0A9D4M4U7"/>
<sequence>MKYKLRPNTLIHDNRKYGITDMPDRSKDTIINLDHISKCDKPPTLRLGLNSSNPDQGLRREHREHSISSNNNCNSHHYERLWDSATVSGSSYEAIVNSTASSRALHSISSQEKSGSPMTKSQSLTDLSKLTQSFSGSGYSPGVLRNSLTSDYSSLFYKKRNELSKSFDKKRNELSKSFDKKRNELSKSSVIHNSNREFEEDLKFLSGCGDKTSTHRPMFKSRPDAALNTDLFQKHTLSVPRSLSPSLSKVRSSAFEFSTLTNPSLVGSDNSTNKKKIRHVVV</sequence>
<gene>
    <name evidence="2" type="ORF">DPMN_034099</name>
</gene>
<feature type="compositionally biased region" description="Basic and acidic residues" evidence="1">
    <location>
        <begin position="57"/>
        <end position="66"/>
    </location>
</feature>
<evidence type="ECO:0000313" key="2">
    <source>
        <dbReference type="EMBL" id="KAH3870907.1"/>
    </source>
</evidence>
<proteinExistence type="predicted"/>
<name>A0A9D4M4U7_DREPO</name>
<reference evidence="2" key="1">
    <citation type="journal article" date="2019" name="bioRxiv">
        <title>The Genome of the Zebra Mussel, Dreissena polymorpha: A Resource for Invasive Species Research.</title>
        <authorList>
            <person name="McCartney M.A."/>
            <person name="Auch B."/>
            <person name="Kono T."/>
            <person name="Mallez S."/>
            <person name="Zhang Y."/>
            <person name="Obille A."/>
            <person name="Becker A."/>
            <person name="Abrahante J.E."/>
            <person name="Garbe J."/>
            <person name="Badalamenti J.P."/>
            <person name="Herman A."/>
            <person name="Mangelson H."/>
            <person name="Liachko I."/>
            <person name="Sullivan S."/>
            <person name="Sone E.D."/>
            <person name="Koren S."/>
            <person name="Silverstein K.A.T."/>
            <person name="Beckman K.B."/>
            <person name="Gohl D.M."/>
        </authorList>
    </citation>
    <scope>NUCLEOTIDE SEQUENCE</scope>
    <source>
        <strain evidence="2">Duluth1</strain>
        <tissue evidence="2">Whole animal</tissue>
    </source>
</reference>
<organism evidence="2 3">
    <name type="scientific">Dreissena polymorpha</name>
    <name type="common">Zebra mussel</name>
    <name type="synonym">Mytilus polymorpha</name>
    <dbReference type="NCBI Taxonomy" id="45954"/>
    <lineage>
        <taxon>Eukaryota</taxon>
        <taxon>Metazoa</taxon>
        <taxon>Spiralia</taxon>
        <taxon>Lophotrochozoa</taxon>
        <taxon>Mollusca</taxon>
        <taxon>Bivalvia</taxon>
        <taxon>Autobranchia</taxon>
        <taxon>Heteroconchia</taxon>
        <taxon>Euheterodonta</taxon>
        <taxon>Imparidentia</taxon>
        <taxon>Neoheterodontei</taxon>
        <taxon>Myida</taxon>
        <taxon>Dreissenoidea</taxon>
        <taxon>Dreissenidae</taxon>
        <taxon>Dreissena</taxon>
    </lineage>
</organism>
<protein>
    <submittedName>
        <fullName evidence="2">Uncharacterized protein</fullName>
    </submittedName>
</protein>
<dbReference type="Proteomes" id="UP000828390">
    <property type="component" value="Unassembled WGS sequence"/>
</dbReference>
<comment type="caution">
    <text evidence="2">The sequence shown here is derived from an EMBL/GenBank/DDBJ whole genome shotgun (WGS) entry which is preliminary data.</text>
</comment>
<reference evidence="2" key="2">
    <citation type="submission" date="2020-11" db="EMBL/GenBank/DDBJ databases">
        <authorList>
            <person name="McCartney M.A."/>
            <person name="Auch B."/>
            <person name="Kono T."/>
            <person name="Mallez S."/>
            <person name="Becker A."/>
            <person name="Gohl D.M."/>
            <person name="Silverstein K.A.T."/>
            <person name="Koren S."/>
            <person name="Bechman K.B."/>
            <person name="Herman A."/>
            <person name="Abrahante J.E."/>
            <person name="Garbe J."/>
        </authorList>
    </citation>
    <scope>NUCLEOTIDE SEQUENCE</scope>
    <source>
        <strain evidence="2">Duluth1</strain>
        <tissue evidence="2">Whole animal</tissue>
    </source>
</reference>
<evidence type="ECO:0000256" key="1">
    <source>
        <dbReference type="SAM" id="MobiDB-lite"/>
    </source>
</evidence>
<feature type="region of interest" description="Disordered" evidence="1">
    <location>
        <begin position="44"/>
        <end position="73"/>
    </location>
</feature>
<evidence type="ECO:0000313" key="3">
    <source>
        <dbReference type="Proteomes" id="UP000828390"/>
    </source>
</evidence>
<dbReference type="EMBL" id="JAIWYP010000002">
    <property type="protein sequence ID" value="KAH3870907.1"/>
    <property type="molecule type" value="Genomic_DNA"/>
</dbReference>
<accession>A0A9D4M4U7</accession>
<keyword evidence="3" id="KW-1185">Reference proteome</keyword>